<keyword evidence="3 6" id="KW-0808">Transferase</keyword>
<dbReference type="Pfam" id="PF00698">
    <property type="entry name" value="Acyl_transf_1"/>
    <property type="match status" value="1"/>
</dbReference>
<comment type="similarity">
    <text evidence="6">Belongs to the fabD family.</text>
</comment>
<accession>A0A7H0FYA2</accession>
<dbReference type="InterPro" id="IPR024925">
    <property type="entry name" value="Malonyl_CoA-ACP_transAc"/>
</dbReference>
<feature type="domain" description="Malonyl-CoA:ACP transacylase (MAT)" evidence="8">
    <location>
        <begin position="11"/>
        <end position="306"/>
    </location>
</feature>
<dbReference type="GO" id="GO:0004314">
    <property type="term" value="F:[acyl-carrier-protein] S-malonyltransferase activity"/>
    <property type="evidence" value="ECO:0007669"/>
    <property type="project" value="UniProtKB-EC"/>
</dbReference>
<comment type="catalytic activity">
    <reaction evidence="5 6">
        <text>holo-[ACP] + malonyl-CoA = malonyl-[ACP] + CoA</text>
        <dbReference type="Rhea" id="RHEA:41792"/>
        <dbReference type="Rhea" id="RHEA-COMP:9623"/>
        <dbReference type="Rhea" id="RHEA-COMP:9685"/>
        <dbReference type="ChEBI" id="CHEBI:57287"/>
        <dbReference type="ChEBI" id="CHEBI:57384"/>
        <dbReference type="ChEBI" id="CHEBI:64479"/>
        <dbReference type="ChEBI" id="CHEBI:78449"/>
        <dbReference type="EC" id="2.3.1.39"/>
    </reaction>
</comment>
<evidence type="ECO:0000313" key="9">
    <source>
        <dbReference type="EMBL" id="QNP41018.1"/>
    </source>
</evidence>
<dbReference type="EMBL" id="CP060820">
    <property type="protein sequence ID" value="QNP41018.1"/>
    <property type="molecule type" value="Genomic_DNA"/>
</dbReference>
<evidence type="ECO:0000256" key="4">
    <source>
        <dbReference type="ARBA" id="ARBA00023315"/>
    </source>
</evidence>
<dbReference type="InterPro" id="IPR050858">
    <property type="entry name" value="Mal-CoA-ACP_Trans/PKS_FabD"/>
</dbReference>
<evidence type="ECO:0000256" key="7">
    <source>
        <dbReference type="PIRSR" id="PIRSR000446-1"/>
    </source>
</evidence>
<dbReference type="InterPro" id="IPR016035">
    <property type="entry name" value="Acyl_Trfase/lysoPLipase"/>
</dbReference>
<protein>
    <recommendedName>
        <fullName evidence="2 6">Malonyl CoA-acyl carrier protein transacylase</fullName>
        <ecNumber evidence="1 6">2.3.1.39</ecNumber>
    </recommendedName>
</protein>
<dbReference type="PANTHER" id="PTHR42681">
    <property type="entry name" value="MALONYL-COA-ACYL CARRIER PROTEIN TRANSACYLASE, MITOCHONDRIAL"/>
    <property type="match status" value="1"/>
</dbReference>
<dbReference type="SUPFAM" id="SSF52151">
    <property type="entry name" value="FabD/lysophospholipase-like"/>
    <property type="match status" value="1"/>
</dbReference>
<evidence type="ECO:0000256" key="2">
    <source>
        <dbReference type="ARBA" id="ARBA00018953"/>
    </source>
</evidence>
<sequence>MTEPSVQLAFVFPGQGSQSLGMLGDLAGAHAVIREAFAEASEGAGVDLWTLSQDGPEEQLNRTEFTQPALLAAGVAVWRAWQQQDGAQPSVLAGHSLGEYSALVAAGALSLHDGARLVRLRGQLMQDAAPAGTGAMAAVLGAEDELVLEVCKAASTEEIVVPANFNSPGQIVIGGHAAAVDKALAMLGERGVRKAVKLAVSVPSHTPLMREAANRLAEAMNDLQWREPALPVVQNVDAEVHQGIESIRGALVRQLYLPVQWTGCVQALASRGIVRIAECGPGKVLAGLTKRIDKSIDARAIGTTAEFESALAEWKA</sequence>
<dbReference type="InterPro" id="IPR001227">
    <property type="entry name" value="Ac_transferase_dom_sf"/>
</dbReference>
<keyword evidence="4 6" id="KW-0012">Acyltransferase</keyword>
<gene>
    <name evidence="9" type="primary">fabD</name>
    <name evidence="9" type="ORF">H8B22_01875</name>
</gene>
<dbReference type="Gene3D" id="3.30.70.250">
    <property type="entry name" value="Malonyl-CoA ACP transacylase, ACP-binding"/>
    <property type="match status" value="1"/>
</dbReference>
<evidence type="ECO:0000256" key="3">
    <source>
        <dbReference type="ARBA" id="ARBA00022679"/>
    </source>
</evidence>
<proteinExistence type="inferred from homology"/>
<organism evidence="9 10">
    <name type="scientific">Agrilutibacter terrestris</name>
    <dbReference type="NCBI Taxonomy" id="2865112"/>
    <lineage>
        <taxon>Bacteria</taxon>
        <taxon>Pseudomonadati</taxon>
        <taxon>Pseudomonadota</taxon>
        <taxon>Gammaproteobacteria</taxon>
        <taxon>Lysobacterales</taxon>
        <taxon>Lysobacteraceae</taxon>
        <taxon>Agrilutibacter</taxon>
    </lineage>
</organism>
<dbReference type="PIRSF" id="PIRSF000446">
    <property type="entry name" value="Mct"/>
    <property type="match status" value="1"/>
</dbReference>
<dbReference type="InterPro" id="IPR014043">
    <property type="entry name" value="Acyl_transferase_dom"/>
</dbReference>
<dbReference type="NCBIfam" id="TIGR00128">
    <property type="entry name" value="fabD"/>
    <property type="match status" value="1"/>
</dbReference>
<dbReference type="SMART" id="SM00827">
    <property type="entry name" value="PKS_AT"/>
    <property type="match status" value="1"/>
</dbReference>
<dbReference type="PANTHER" id="PTHR42681:SF1">
    <property type="entry name" value="MALONYL-COA-ACYL CARRIER PROTEIN TRANSACYLASE, MITOCHONDRIAL"/>
    <property type="match status" value="1"/>
</dbReference>
<dbReference type="Proteomes" id="UP000516018">
    <property type="component" value="Chromosome"/>
</dbReference>
<dbReference type="GO" id="GO:0006633">
    <property type="term" value="P:fatty acid biosynthetic process"/>
    <property type="evidence" value="ECO:0007669"/>
    <property type="project" value="TreeGrafter"/>
</dbReference>
<evidence type="ECO:0000256" key="5">
    <source>
        <dbReference type="ARBA" id="ARBA00048462"/>
    </source>
</evidence>
<dbReference type="InterPro" id="IPR016036">
    <property type="entry name" value="Malonyl_transacylase_ACP-bd"/>
</dbReference>
<feature type="active site" evidence="7">
    <location>
        <position position="205"/>
    </location>
</feature>
<feature type="active site" evidence="7">
    <location>
        <position position="96"/>
    </location>
</feature>
<dbReference type="FunFam" id="3.30.70.250:FF:000001">
    <property type="entry name" value="Malonyl CoA-acyl carrier protein transacylase"/>
    <property type="match status" value="1"/>
</dbReference>
<reference evidence="9 10" key="1">
    <citation type="submission" date="2020-08" db="EMBL/GenBank/DDBJ databases">
        <title>Lysobacter sp. II4 sp. nov., isolated from soil.</title>
        <authorList>
            <person name="Woo C.Y."/>
            <person name="Kim J."/>
        </authorList>
    </citation>
    <scope>NUCLEOTIDE SEQUENCE [LARGE SCALE GENOMIC DNA]</scope>
    <source>
        <strain evidence="9 10">II4</strain>
    </source>
</reference>
<dbReference type="Gene3D" id="3.40.366.10">
    <property type="entry name" value="Malonyl-Coenzyme A Acyl Carrier Protein, domain 2"/>
    <property type="match status" value="1"/>
</dbReference>
<evidence type="ECO:0000313" key="10">
    <source>
        <dbReference type="Proteomes" id="UP000516018"/>
    </source>
</evidence>
<dbReference type="EC" id="2.3.1.39" evidence="1 6"/>
<dbReference type="InterPro" id="IPR004410">
    <property type="entry name" value="Malonyl_CoA-ACP_transAc_FabD"/>
</dbReference>
<evidence type="ECO:0000256" key="6">
    <source>
        <dbReference type="PIRNR" id="PIRNR000446"/>
    </source>
</evidence>
<dbReference type="GO" id="GO:0005829">
    <property type="term" value="C:cytosol"/>
    <property type="evidence" value="ECO:0007669"/>
    <property type="project" value="TreeGrafter"/>
</dbReference>
<name>A0A7H0FYA2_9GAMM</name>
<evidence type="ECO:0000259" key="8">
    <source>
        <dbReference type="SMART" id="SM00827"/>
    </source>
</evidence>
<evidence type="ECO:0000256" key="1">
    <source>
        <dbReference type="ARBA" id="ARBA00013258"/>
    </source>
</evidence>
<dbReference type="AlphaFoldDB" id="A0A7H0FYA2"/>
<dbReference type="SUPFAM" id="SSF55048">
    <property type="entry name" value="Probable ACP-binding domain of malonyl-CoA ACP transacylase"/>
    <property type="match status" value="1"/>
</dbReference>
<dbReference type="KEGG" id="lsx:H8B22_01875"/>
<keyword evidence="10" id="KW-1185">Reference proteome</keyword>